<accession>A0A3N0WW58</accession>
<comment type="caution">
    <text evidence="3">The sequence shown here is derived from an EMBL/GenBank/DDBJ whole genome shotgun (WGS) entry which is preliminary data.</text>
</comment>
<evidence type="ECO:0000313" key="4">
    <source>
        <dbReference type="Proteomes" id="UP000270224"/>
    </source>
</evidence>
<name>A0A3N0WW58_9FLAO</name>
<evidence type="ECO:0000256" key="2">
    <source>
        <dbReference type="SAM" id="Phobius"/>
    </source>
</evidence>
<keyword evidence="2" id="KW-0812">Transmembrane</keyword>
<evidence type="ECO:0000256" key="1">
    <source>
        <dbReference type="SAM" id="MobiDB-lite"/>
    </source>
</evidence>
<organism evidence="3 4">
    <name type="scientific">Kaistella daneshvariae</name>
    <dbReference type="NCBI Taxonomy" id="2487074"/>
    <lineage>
        <taxon>Bacteria</taxon>
        <taxon>Pseudomonadati</taxon>
        <taxon>Bacteroidota</taxon>
        <taxon>Flavobacteriia</taxon>
        <taxon>Flavobacteriales</taxon>
        <taxon>Weeksellaceae</taxon>
        <taxon>Chryseobacterium group</taxon>
        <taxon>Kaistella</taxon>
    </lineage>
</organism>
<feature type="region of interest" description="Disordered" evidence="1">
    <location>
        <begin position="15"/>
        <end position="57"/>
    </location>
</feature>
<protein>
    <submittedName>
        <fullName evidence="3">Uncharacterized protein</fullName>
    </submittedName>
</protein>
<gene>
    <name evidence="3" type="ORF">EGI11_07275</name>
</gene>
<keyword evidence="2" id="KW-0472">Membrane</keyword>
<dbReference type="Proteomes" id="UP000270224">
    <property type="component" value="Unassembled WGS sequence"/>
</dbReference>
<feature type="transmembrane region" description="Helical" evidence="2">
    <location>
        <begin position="60"/>
        <end position="79"/>
    </location>
</feature>
<keyword evidence="2" id="KW-1133">Transmembrane helix</keyword>
<dbReference type="AlphaFoldDB" id="A0A3N0WW58"/>
<evidence type="ECO:0000313" key="3">
    <source>
        <dbReference type="EMBL" id="ROI09205.1"/>
    </source>
</evidence>
<feature type="compositionally biased region" description="Polar residues" evidence="1">
    <location>
        <begin position="27"/>
        <end position="46"/>
    </location>
</feature>
<reference evidence="4" key="1">
    <citation type="submission" date="2018-11" db="EMBL/GenBank/DDBJ databases">
        <title>Proposal to divide the Flavobacteriaceae and reorganize its genera based on Amino Acid Identity values calculated from whole genome sequences.</title>
        <authorList>
            <person name="Nicholson A.C."/>
            <person name="Gulvik C.A."/>
            <person name="Whitney A.M."/>
            <person name="Humrighouse B.W."/>
            <person name="Bell M."/>
            <person name="Holmens B."/>
            <person name="Steigerwalt A."/>
            <person name="Villarma A."/>
            <person name="Sheth M."/>
            <person name="Batra D."/>
            <person name="Pryor J."/>
            <person name="Bernardet J.-F."/>
            <person name="Hugo C."/>
            <person name="Kampfer P."/>
            <person name="Newman J."/>
            <person name="Mcquiston J.R."/>
        </authorList>
    </citation>
    <scope>NUCLEOTIDE SEQUENCE [LARGE SCALE GENOMIC DNA]</scope>
    <source>
        <strain evidence="4">H3056</strain>
    </source>
</reference>
<sequence length="91" mass="9781">MLFFSLTVYSQNTSNRFAGENTDSETENPYSNSQKLTSDVKASSASAMADNGPGAPGEPVPIDGFLPLLIVVAVGLIFFQNRYPSQKTMSN</sequence>
<dbReference type="EMBL" id="RJUG01000003">
    <property type="protein sequence ID" value="ROI09205.1"/>
    <property type="molecule type" value="Genomic_DNA"/>
</dbReference>
<proteinExistence type="predicted"/>